<protein>
    <recommendedName>
        <fullName evidence="5">HTH araC/xylS-type domain-containing protein</fullName>
    </recommendedName>
</protein>
<dbReference type="EMBL" id="CP042425">
    <property type="protein sequence ID" value="QEL17731.1"/>
    <property type="molecule type" value="Genomic_DNA"/>
</dbReference>
<organism evidence="6 7">
    <name type="scientific">Limnoglobus roseus</name>
    <dbReference type="NCBI Taxonomy" id="2598579"/>
    <lineage>
        <taxon>Bacteria</taxon>
        <taxon>Pseudomonadati</taxon>
        <taxon>Planctomycetota</taxon>
        <taxon>Planctomycetia</taxon>
        <taxon>Gemmatales</taxon>
        <taxon>Gemmataceae</taxon>
        <taxon>Limnoglobus</taxon>
    </lineage>
</organism>
<dbReference type="GO" id="GO:0043565">
    <property type="term" value="F:sequence-specific DNA binding"/>
    <property type="evidence" value="ECO:0007669"/>
    <property type="project" value="InterPro"/>
</dbReference>
<dbReference type="Gene3D" id="1.10.10.60">
    <property type="entry name" value="Homeodomain-like"/>
    <property type="match status" value="1"/>
</dbReference>
<keyword evidence="1" id="KW-0805">Transcription regulation</keyword>
<dbReference type="InterPro" id="IPR046532">
    <property type="entry name" value="DUF6597"/>
</dbReference>
<evidence type="ECO:0000256" key="4">
    <source>
        <dbReference type="SAM" id="MobiDB-lite"/>
    </source>
</evidence>
<dbReference type="KEGG" id="lrs:PX52LOC_04731"/>
<feature type="compositionally biased region" description="Basic and acidic residues" evidence="4">
    <location>
        <begin position="427"/>
        <end position="440"/>
    </location>
</feature>
<evidence type="ECO:0000256" key="3">
    <source>
        <dbReference type="ARBA" id="ARBA00023163"/>
    </source>
</evidence>
<dbReference type="Pfam" id="PF20240">
    <property type="entry name" value="DUF6597"/>
    <property type="match status" value="1"/>
</dbReference>
<dbReference type="SMART" id="SM00342">
    <property type="entry name" value="HTH_ARAC"/>
    <property type="match status" value="1"/>
</dbReference>
<dbReference type="AlphaFoldDB" id="A0A5C1AEL8"/>
<keyword evidence="2" id="KW-0238">DNA-binding</keyword>
<dbReference type="PROSITE" id="PS01124">
    <property type="entry name" value="HTH_ARAC_FAMILY_2"/>
    <property type="match status" value="1"/>
</dbReference>
<dbReference type="Proteomes" id="UP000324974">
    <property type="component" value="Chromosome"/>
</dbReference>
<keyword evidence="3" id="KW-0804">Transcription</keyword>
<proteinExistence type="predicted"/>
<evidence type="ECO:0000313" key="7">
    <source>
        <dbReference type="Proteomes" id="UP000324974"/>
    </source>
</evidence>
<sequence>MLLDHARLSPAVRDRLAAARSGTQPILLTTDERDRLAAEMRHLGEWERAAVRRRARAILTRLAGRPIRKPPAGPPAWGGWCDPAPAANRGAYQFRVELLDAADPVWRRVETTDVRVHDLARYLTAALGWDDPNRYAIDAGGVRYGPDGEFADARAVRLSQFIESFWYVEHAAAHQFERLLPNGDTDIVMALGGGGLRFRDPADPTRQRFFGGPVASGAHSASYLTDTDQQASLLGIRFKPGGAYPFLREPLDRIHNRQVVLTDLWGPFAADLHGRLTDARTHDERFQLLEEAFLHRLPLSGRRHPAIARAAEEFVASGGRLSVTPLSLRANLSPRRFIELFRREIGLTPKTFCKVQRFQRAIYHLDTSPLSGLARVALTCGYYDQAHLNRDFRELAGHHARSVPRQPRPALQSRPVRRGSNPSNTRRPRDAKMTPDRDGRNFPVGRGQEVRDEDHKNDRVVDRVRRVGVGRVPVNALRVHGRNVE</sequence>
<dbReference type="PANTHER" id="PTHR46796">
    <property type="entry name" value="HTH-TYPE TRANSCRIPTIONAL ACTIVATOR RHAS-RELATED"/>
    <property type="match status" value="1"/>
</dbReference>
<gene>
    <name evidence="6" type="ORF">PX52LOC_04731</name>
</gene>
<dbReference type="Gene3D" id="3.10.290.30">
    <property type="entry name" value="MM3350-like"/>
    <property type="match status" value="1"/>
</dbReference>
<evidence type="ECO:0000256" key="2">
    <source>
        <dbReference type="ARBA" id="ARBA00023125"/>
    </source>
</evidence>
<evidence type="ECO:0000313" key="6">
    <source>
        <dbReference type="EMBL" id="QEL17731.1"/>
    </source>
</evidence>
<dbReference type="InterPro" id="IPR018060">
    <property type="entry name" value="HTH_AraC"/>
</dbReference>
<feature type="region of interest" description="Disordered" evidence="4">
    <location>
        <begin position="398"/>
        <end position="458"/>
    </location>
</feature>
<name>A0A5C1AEL8_9BACT</name>
<dbReference type="InterPro" id="IPR050204">
    <property type="entry name" value="AraC_XylS_family_regulators"/>
</dbReference>
<dbReference type="SUPFAM" id="SSF159941">
    <property type="entry name" value="MM3350-like"/>
    <property type="match status" value="1"/>
</dbReference>
<dbReference type="InterPro" id="IPR024047">
    <property type="entry name" value="MM3350-like_sf"/>
</dbReference>
<evidence type="ECO:0000259" key="5">
    <source>
        <dbReference type="PROSITE" id="PS01124"/>
    </source>
</evidence>
<feature type="domain" description="HTH araC/xylS-type" evidence="5">
    <location>
        <begin position="305"/>
        <end position="406"/>
    </location>
</feature>
<dbReference type="GO" id="GO:0003700">
    <property type="term" value="F:DNA-binding transcription factor activity"/>
    <property type="evidence" value="ECO:0007669"/>
    <property type="project" value="InterPro"/>
</dbReference>
<dbReference type="OrthoDB" id="323290at2"/>
<feature type="compositionally biased region" description="Basic and acidic residues" evidence="4">
    <location>
        <begin position="448"/>
        <end position="458"/>
    </location>
</feature>
<reference evidence="7" key="1">
    <citation type="submission" date="2019-08" db="EMBL/GenBank/DDBJ databases">
        <title>Limnoglobus roseus gen. nov., sp. nov., a novel freshwater planctomycete with a giant genome from the family Gemmataceae.</title>
        <authorList>
            <person name="Kulichevskaya I.S."/>
            <person name="Naumoff D.G."/>
            <person name="Miroshnikov K."/>
            <person name="Ivanova A."/>
            <person name="Philippov D.A."/>
            <person name="Hakobyan A."/>
            <person name="Rijpstra I.C."/>
            <person name="Sinninghe Damste J.S."/>
            <person name="Liesack W."/>
            <person name="Dedysh S.N."/>
        </authorList>
    </citation>
    <scope>NUCLEOTIDE SEQUENCE [LARGE SCALE GENOMIC DNA]</scope>
    <source>
        <strain evidence="7">PX52</strain>
    </source>
</reference>
<accession>A0A5C1AEL8</accession>
<dbReference type="PANTHER" id="PTHR46796:SF15">
    <property type="entry name" value="BLL1074 PROTEIN"/>
    <property type="match status" value="1"/>
</dbReference>
<dbReference type="RefSeq" id="WP_149112299.1">
    <property type="nucleotide sequence ID" value="NZ_CP042425.1"/>
</dbReference>
<evidence type="ECO:0000256" key="1">
    <source>
        <dbReference type="ARBA" id="ARBA00023015"/>
    </source>
</evidence>
<keyword evidence="7" id="KW-1185">Reference proteome</keyword>
<dbReference type="Pfam" id="PF12833">
    <property type="entry name" value="HTH_18"/>
    <property type="match status" value="1"/>
</dbReference>